<feature type="compositionally biased region" description="Basic and acidic residues" evidence="2">
    <location>
        <begin position="749"/>
        <end position="762"/>
    </location>
</feature>
<dbReference type="Proteomes" id="UP001470230">
    <property type="component" value="Unassembled WGS sequence"/>
</dbReference>
<feature type="compositionally biased region" description="Basic and acidic residues" evidence="2">
    <location>
        <begin position="467"/>
        <end position="506"/>
    </location>
</feature>
<feature type="coiled-coil region" evidence="1">
    <location>
        <begin position="115"/>
        <end position="171"/>
    </location>
</feature>
<feature type="compositionally biased region" description="Low complexity" evidence="2">
    <location>
        <begin position="367"/>
        <end position="377"/>
    </location>
</feature>
<feature type="compositionally biased region" description="Basic and acidic residues" evidence="2">
    <location>
        <begin position="1403"/>
        <end position="1422"/>
    </location>
</feature>
<feature type="region of interest" description="Disordered" evidence="2">
    <location>
        <begin position="1640"/>
        <end position="1695"/>
    </location>
</feature>
<reference evidence="3 4" key="1">
    <citation type="submission" date="2024-04" db="EMBL/GenBank/DDBJ databases">
        <title>Tritrichomonas musculus Genome.</title>
        <authorList>
            <person name="Alves-Ferreira E."/>
            <person name="Grigg M."/>
            <person name="Lorenzi H."/>
            <person name="Galac M."/>
        </authorList>
    </citation>
    <scope>NUCLEOTIDE SEQUENCE [LARGE SCALE GENOMIC DNA]</scope>
    <source>
        <strain evidence="3 4">EAF2021</strain>
    </source>
</reference>
<feature type="compositionally biased region" description="Basic and acidic residues" evidence="2">
    <location>
        <begin position="587"/>
        <end position="605"/>
    </location>
</feature>
<feature type="coiled-coil region" evidence="1">
    <location>
        <begin position="15"/>
        <end position="77"/>
    </location>
</feature>
<feature type="compositionally biased region" description="Low complexity" evidence="2">
    <location>
        <begin position="1151"/>
        <end position="1161"/>
    </location>
</feature>
<feature type="coiled-coil region" evidence="1">
    <location>
        <begin position="1947"/>
        <end position="1974"/>
    </location>
</feature>
<comment type="caution">
    <text evidence="3">The sequence shown here is derived from an EMBL/GenBank/DDBJ whole genome shotgun (WGS) entry which is preliminary data.</text>
</comment>
<feature type="compositionally biased region" description="Basic residues" evidence="2">
    <location>
        <begin position="1715"/>
        <end position="1759"/>
    </location>
</feature>
<feature type="region of interest" description="Disordered" evidence="2">
    <location>
        <begin position="466"/>
        <end position="840"/>
    </location>
</feature>
<feature type="compositionally biased region" description="Acidic residues" evidence="2">
    <location>
        <begin position="821"/>
        <end position="830"/>
    </location>
</feature>
<protein>
    <submittedName>
        <fullName evidence="3">Uncharacterized protein</fullName>
    </submittedName>
</protein>
<feature type="region of interest" description="Disordered" evidence="2">
    <location>
        <begin position="411"/>
        <end position="445"/>
    </location>
</feature>
<feature type="compositionally biased region" description="Basic and acidic residues" evidence="2">
    <location>
        <begin position="1269"/>
        <end position="1281"/>
    </location>
</feature>
<feature type="compositionally biased region" description="Basic residues" evidence="2">
    <location>
        <begin position="1062"/>
        <end position="1073"/>
    </location>
</feature>
<feature type="compositionally biased region" description="Polar residues" evidence="2">
    <location>
        <begin position="710"/>
        <end position="719"/>
    </location>
</feature>
<feature type="coiled-coil region" evidence="1">
    <location>
        <begin position="1999"/>
        <end position="2061"/>
    </location>
</feature>
<feature type="compositionally biased region" description="Basic and acidic residues" evidence="2">
    <location>
        <begin position="689"/>
        <end position="698"/>
    </location>
</feature>
<feature type="region of interest" description="Disordered" evidence="2">
    <location>
        <begin position="285"/>
        <end position="320"/>
    </location>
</feature>
<feature type="compositionally biased region" description="Low complexity" evidence="2">
    <location>
        <begin position="950"/>
        <end position="964"/>
    </location>
</feature>
<feature type="compositionally biased region" description="Acidic residues" evidence="2">
    <location>
        <begin position="1309"/>
        <end position="1324"/>
    </location>
</feature>
<feature type="compositionally biased region" description="Basic residues" evidence="2">
    <location>
        <begin position="1791"/>
        <end position="1803"/>
    </location>
</feature>
<dbReference type="EMBL" id="JAPFFF010000002">
    <property type="protein sequence ID" value="KAK8897134.1"/>
    <property type="molecule type" value="Genomic_DNA"/>
</dbReference>
<feature type="compositionally biased region" description="Basic and acidic residues" evidence="2">
    <location>
        <begin position="518"/>
        <end position="528"/>
    </location>
</feature>
<keyword evidence="4" id="KW-1185">Reference proteome</keyword>
<organism evidence="3 4">
    <name type="scientific">Tritrichomonas musculus</name>
    <dbReference type="NCBI Taxonomy" id="1915356"/>
    <lineage>
        <taxon>Eukaryota</taxon>
        <taxon>Metamonada</taxon>
        <taxon>Parabasalia</taxon>
        <taxon>Tritrichomonadida</taxon>
        <taxon>Tritrichomonadidae</taxon>
        <taxon>Tritrichomonas</taxon>
    </lineage>
</organism>
<evidence type="ECO:0000313" key="3">
    <source>
        <dbReference type="EMBL" id="KAK8897134.1"/>
    </source>
</evidence>
<feature type="compositionally biased region" description="Basic residues" evidence="2">
    <location>
        <begin position="1651"/>
        <end position="1667"/>
    </location>
</feature>
<feature type="compositionally biased region" description="Basic residues" evidence="2">
    <location>
        <begin position="769"/>
        <end position="781"/>
    </location>
</feature>
<feature type="compositionally biased region" description="Low complexity" evidence="2">
    <location>
        <begin position="650"/>
        <end position="659"/>
    </location>
</feature>
<feature type="region of interest" description="Disordered" evidence="2">
    <location>
        <begin position="1112"/>
        <end position="1617"/>
    </location>
</feature>
<feature type="compositionally biased region" description="Polar residues" evidence="2">
    <location>
        <begin position="784"/>
        <end position="793"/>
    </location>
</feature>
<feature type="compositionally biased region" description="Low complexity" evidence="2">
    <location>
        <begin position="1888"/>
        <end position="1899"/>
    </location>
</feature>
<feature type="compositionally biased region" description="Polar residues" evidence="2">
    <location>
        <begin position="668"/>
        <end position="688"/>
    </location>
</feature>
<feature type="compositionally biased region" description="Polar residues" evidence="2">
    <location>
        <begin position="1255"/>
        <end position="1268"/>
    </location>
</feature>
<feature type="compositionally biased region" description="Low complexity" evidence="2">
    <location>
        <begin position="529"/>
        <end position="547"/>
    </location>
</feature>
<feature type="compositionally biased region" description="Basic and acidic residues" evidence="2">
    <location>
        <begin position="1525"/>
        <end position="1592"/>
    </location>
</feature>
<sequence>MYPNDYPFLMKSSMSDKLQQDQDELQVERKEYKKYRAYLKNEVDDLITKNEQLLSCFISHKQIYEDLELQKKLLEEQYQKDIFNETHSKKIKAKLSQIKNKQDPMNPSRVLIPMENNTENRHTQLSHEFQMLEQKISQINIDETIKLLDEKQKLAKKHIQLKKEASELMSQLLKPENKPSKKIETLFYHMIDSMNECEKNRQKLFALKHGSQIQSSQLDANTEYKLINNECIDVLDLLKLFPDIQPSPKLQDLINQETNRKKQKEAKRKRIEALKKKDEEFLRNLNHRQRKNYYPVRPPTEKRVSKPNESISEEERNDRNNQINRIRTTLNKQIANLNNQTQNKIPISSPPINNSAFNAPKRKGRKSLNNNTNLSTNQINETNINKNEDNKLINVQLPGNQAQHHKFKRFANKQRNKHHKKDIYKLRPPSPIEIASSSSTSSTRKREENLLLAALNNYSGVISKVNNENDQKYNKEEADTKEGKEETDQDDKNHRKEKSQQNKDKIPVFGSQENNDTDNSKQKEEKPNSIKINQESSSKSSRKLQSQANKEDKNEITNEDKDTNDEEKKKREGDSGNTFEFEQTLEADTKWHFKVDENHIQEEKRKPKKALPLRISPNPKQFIEEESEKDQNTNTNNKSARRIKRHKANNDTQNNSNKNQELPKKESQNPNETKTDMIINNQQEASLTENEKEKESESRFLFTDNDFKSNDTSNEQNNDYRIIIMTNSSQTVSSSQSSKQNPNQSTNLETEKQNSQKPKSDENVDLTNSKRRKKSPRKRSSKSQTPENITNVIKQPASIKSQQQEKQESEAKKENSTDSSEKEDEDEDKEESISLVGDEFEFEQVLEIDKRWRFKVENKNGEENEQIVKKSKRKVTRKVIPKQENERKKKQELQNDEENKNKKENEIGKGKEQENDKPEYKITIPDDILLSDDTSKEQNDDYRIIIMTNSSQVVSSSQTKTKSSSSKHETDENNQIESEPQPQESKPPNLGLNEYGKSTNIFEFEQTLEEDKKWRFKPQNKNKKDNRKLDKTPKFKISPNPKQFIEEESEKEPAAKIENSSGRRRRRRKRKHEKQPDEDDENQIETTESSDPKMPSLAAILHITIDKLLKNSKQLSDNEIKPINPVSDIKLTTSESTKGQNDDYRIIIMNNSNHQSSSLQSSKHESLPSKHESQSSKHKSQSSKHESQSSKHKSQSSKHESQSSKHESLPPKHESQSSKHESLPSKHQSQSSKHESLPSKHQSQSSKHESLPSKIESQSTKNESYNTQEKSDLDDPIKNDHFEEEEKESQKENKRVESSSSTFKKSQANEDDNPSFEEEEESDDLEKTTKYHIVFNPNQFNEESDKGQGYKTSTSEYNHQSDYSNNGDYKIIIMSNSSQKQAAEEKVASNDSEISKSSNKKGKQADKEESGSKKEEEHHSQKEEEENHESEKEEEEHESEKEEEKHESQKEEEEKHESEKEEEKHESEKEEEKHESQKEEEEKHESEKEEEKHESEKEEEKHESEKEEEKHESEKEEEELESEKEEEKLESEKEEEKHESEKEEEHHSQKEEEHHSQKEEEHHSQKEEEELESGKEAEHDSQKDKEEGKESSPAHSLPLKLASVPTANDNGINSFPLIKKKRPLHLEIDKKPTIIDELKNTIENLEGKPGSSHHSRKNHPRRSHRHRNDNDNHEYERDDNENDDNADSPDDGYEYNYEYDYVFDDKDYYSNDNKRTKRRIHGHHYRRKMNSRSRSPRSHSHSRSRSHNRQSYHNYRPKQKQVIVKQKERKNLIKKGNYSDDDRDDSSQKVQRNKTFSKSKPSRVRRHCEYYSDYNDQYSSASDDNNGYYYSDDYNSDYEYDYEIEEKKVFVPLSLQISKDFFSHEIKEVSRNPRVFQRKIIPKPPSQQQPKLSLSLSPNNDDDDVSNLIYQKQIKESKTLSQFETLNDFVIHEPNEAFESLRKRGKGDQLDLEIAQAREKLAKIDNDIIDLQKKLKKSLLKDSSNQVDDQFSMKSLAAMKNELKNNENSDALLSQAKQQRDSLEKELADKQNQLNDLQKLYVRKTQTLRHYKQKKDELDEQSTFLINASKKQIKKINDLDEQIRRGRKTIEIIDGRIADLRNIIDMKTKELSVKASKKRPDVIGMCGKFKKDRISEKEIIQLIEYHDIERQYLEKAIELSSYQLSDDSLTKKEFEIERIVIVAKKLKEKYLEKRGMPNQTMITLTNEDDMNLLSKRKNLAKEEIHSTMMQIDLAISQIQKQMTQLKNQDIEVPPPPSSFLELQEKKKSRIENSTSLS</sequence>
<feature type="compositionally biased region" description="Polar residues" evidence="2">
    <location>
        <begin position="1350"/>
        <end position="1367"/>
    </location>
</feature>
<gene>
    <name evidence="3" type="ORF">M9Y10_015068</name>
</gene>
<feature type="region of interest" description="Disordered" evidence="2">
    <location>
        <begin position="1707"/>
        <end position="1803"/>
    </location>
</feature>
<feature type="compositionally biased region" description="Basic residues" evidence="2">
    <location>
        <begin position="411"/>
        <end position="422"/>
    </location>
</feature>
<feature type="compositionally biased region" description="Basic and acidic residues" evidence="2">
    <location>
        <begin position="933"/>
        <end position="943"/>
    </location>
</feature>
<feature type="compositionally biased region" description="Acidic residues" evidence="2">
    <location>
        <begin position="1423"/>
        <end position="1437"/>
    </location>
</feature>
<feature type="region of interest" description="Disordered" evidence="2">
    <location>
        <begin position="856"/>
        <end position="1096"/>
    </location>
</feature>
<feature type="compositionally biased region" description="Polar residues" evidence="2">
    <location>
        <begin position="1130"/>
        <end position="1139"/>
    </location>
</feature>
<feature type="region of interest" description="Disordered" evidence="2">
    <location>
        <begin position="358"/>
        <end position="377"/>
    </location>
</feature>
<evidence type="ECO:0000256" key="2">
    <source>
        <dbReference type="SAM" id="MobiDB-lite"/>
    </source>
</evidence>
<feature type="compositionally biased region" description="Basic and acidic residues" evidence="2">
    <location>
        <begin position="856"/>
        <end position="868"/>
    </location>
</feature>
<feature type="compositionally biased region" description="Basic and acidic residues" evidence="2">
    <location>
        <begin position="803"/>
        <end position="820"/>
    </location>
</feature>
<feature type="compositionally biased region" description="Basic and acidic residues" evidence="2">
    <location>
        <begin position="549"/>
        <end position="574"/>
    </location>
</feature>
<feature type="compositionally biased region" description="Low complexity" evidence="2">
    <location>
        <begin position="973"/>
        <end position="989"/>
    </location>
</feature>
<name>A0ABR2L188_9EUKA</name>
<feature type="compositionally biased region" description="Basic and acidic residues" evidence="2">
    <location>
        <begin position="1162"/>
        <end position="1175"/>
    </location>
</feature>
<feature type="region of interest" description="Disordered" evidence="2">
    <location>
        <begin position="2248"/>
        <end position="2277"/>
    </location>
</feature>
<feature type="compositionally biased region" description="Acidic residues" evidence="2">
    <location>
        <begin position="1515"/>
        <end position="1524"/>
    </location>
</feature>
<feature type="compositionally biased region" description="Basic and acidic residues" evidence="2">
    <location>
        <begin position="1197"/>
        <end position="1224"/>
    </location>
</feature>
<feature type="compositionally biased region" description="Basic and acidic residues" evidence="2">
    <location>
        <begin position="1438"/>
        <end position="1514"/>
    </location>
</feature>
<feature type="compositionally biased region" description="Low complexity" evidence="2">
    <location>
        <begin position="726"/>
        <end position="747"/>
    </location>
</feature>
<accession>A0ABR2L188</accession>
<evidence type="ECO:0000313" key="4">
    <source>
        <dbReference type="Proteomes" id="UP001470230"/>
    </source>
</evidence>
<keyword evidence="1" id="KW-0175">Coiled coil</keyword>
<feature type="coiled-coil region" evidence="1">
    <location>
        <begin position="254"/>
        <end position="284"/>
    </location>
</feature>
<feature type="compositionally biased region" description="Basic residues" evidence="2">
    <location>
        <begin position="1014"/>
        <end position="1026"/>
    </location>
</feature>
<feature type="compositionally biased region" description="Acidic residues" evidence="2">
    <location>
        <begin position="1677"/>
        <end position="1693"/>
    </location>
</feature>
<feature type="compositionally biased region" description="Basic residues" evidence="2">
    <location>
        <begin position="869"/>
        <end position="880"/>
    </location>
</feature>
<proteinExistence type="predicted"/>
<feature type="region of interest" description="Disordered" evidence="2">
    <location>
        <begin position="1878"/>
        <end position="1900"/>
    </location>
</feature>
<feature type="compositionally biased region" description="Basic and acidic residues" evidence="2">
    <location>
        <begin position="881"/>
        <end position="920"/>
    </location>
</feature>
<evidence type="ECO:0000256" key="1">
    <source>
        <dbReference type="SAM" id="Coils"/>
    </source>
</evidence>
<feature type="compositionally biased region" description="Basic and acidic residues" evidence="2">
    <location>
        <begin position="1288"/>
        <end position="1297"/>
    </location>
</feature>